<accession>A0ABZ0D202</accession>
<keyword evidence="1" id="KW-0614">Plasmid</keyword>
<reference evidence="1 2" key="1">
    <citation type="submission" date="2023-10" db="EMBL/GenBank/DDBJ databases">
        <title>Bacteria for the degradation of biodegradable plastic PBAT(Polybutylene adipate terephthalate).</title>
        <authorList>
            <person name="Weon H.-Y."/>
            <person name="Yeon J."/>
        </authorList>
    </citation>
    <scope>NUCLEOTIDE SEQUENCE [LARGE SCALE GENOMIC DNA]</scope>
    <source>
        <strain evidence="1 2">SBD 7-3</strain>
        <plasmid evidence="1 2">unnamed1</plasmid>
    </source>
</reference>
<name>A0ABZ0D202_9BURK</name>
<proteinExistence type="predicted"/>
<dbReference type="EMBL" id="CP136337">
    <property type="protein sequence ID" value="WOB11209.1"/>
    <property type="molecule type" value="Genomic_DNA"/>
</dbReference>
<sequence length="74" mass="8379">MFKKKPSPAKPAEQRLQKVAVKRVRVAKAQRAIFLAKVKATQPNEATEQKADRLVERVRAAKSADFLQQYRTAS</sequence>
<keyword evidence="2" id="KW-1185">Reference proteome</keyword>
<evidence type="ECO:0000313" key="2">
    <source>
        <dbReference type="Proteomes" id="UP001303946"/>
    </source>
</evidence>
<geneLocation type="plasmid" evidence="1 2">
    <name>unnamed1</name>
</geneLocation>
<dbReference type="RefSeq" id="WP_316704400.1">
    <property type="nucleotide sequence ID" value="NZ_CP136337.1"/>
</dbReference>
<organism evidence="1 2">
    <name type="scientific">Piscinibacter gummiphilus</name>
    <dbReference type="NCBI Taxonomy" id="946333"/>
    <lineage>
        <taxon>Bacteria</taxon>
        <taxon>Pseudomonadati</taxon>
        <taxon>Pseudomonadota</taxon>
        <taxon>Betaproteobacteria</taxon>
        <taxon>Burkholderiales</taxon>
        <taxon>Sphaerotilaceae</taxon>
        <taxon>Piscinibacter</taxon>
    </lineage>
</organism>
<evidence type="ECO:0000313" key="1">
    <source>
        <dbReference type="EMBL" id="WOB11209.1"/>
    </source>
</evidence>
<protein>
    <submittedName>
        <fullName evidence="1">Uncharacterized protein</fullName>
    </submittedName>
</protein>
<dbReference type="Proteomes" id="UP001303946">
    <property type="component" value="Plasmid unnamed1"/>
</dbReference>
<gene>
    <name evidence="1" type="ORF">RXV79_26625</name>
</gene>